<dbReference type="PROSITE" id="PS00138">
    <property type="entry name" value="SUBTILASE_SER"/>
    <property type="match status" value="1"/>
</dbReference>
<dbReference type="Proteomes" id="UP000236379">
    <property type="component" value="Unassembled WGS sequence"/>
</dbReference>
<evidence type="ECO:0000256" key="5">
    <source>
        <dbReference type="PROSITE-ProRule" id="PRU01240"/>
    </source>
</evidence>
<feature type="active site" description="Charge relay system" evidence="5">
    <location>
        <position position="545"/>
    </location>
</feature>
<dbReference type="InterPro" id="IPR000209">
    <property type="entry name" value="Peptidase_S8/S53_dom"/>
</dbReference>
<dbReference type="InterPro" id="IPR036852">
    <property type="entry name" value="Peptidase_S8/S53_dom_sf"/>
</dbReference>
<dbReference type="PANTHER" id="PTHR43806">
    <property type="entry name" value="PEPTIDASE S8"/>
    <property type="match status" value="1"/>
</dbReference>
<feature type="compositionally biased region" description="Low complexity" evidence="6">
    <location>
        <begin position="53"/>
        <end position="78"/>
    </location>
</feature>
<evidence type="ECO:0000256" key="6">
    <source>
        <dbReference type="SAM" id="MobiDB-lite"/>
    </source>
</evidence>
<dbReference type="SUPFAM" id="SSF52743">
    <property type="entry name" value="Subtilisin-like"/>
    <property type="match status" value="1"/>
</dbReference>
<accession>A0A2K3UWP5</accession>
<dbReference type="Pfam" id="PF00082">
    <property type="entry name" value="Peptidase_S8"/>
    <property type="match status" value="1"/>
</dbReference>
<feature type="active site" description="Charge relay system" evidence="5">
    <location>
        <position position="301"/>
    </location>
</feature>
<sequence length="604" mass="64981">MADEAHEERLQDEVLDALVERLAENPALLRALAERIVRRRAILDELREVVAEAGGAPTEPTAQAPPRTRAALESEAQPQPQPPPEARPEPAGAAEGRRGPERVSPQEVLDRSVISTALADQLARDRAAGRTQAFPVIIDLNLSHAGMVQDTNDQLTALIESHLPGVQVNRKKARRMPQYVFARMTEAELRQLVKLDLGQVPETAGAPGSVEGTQAGRLIHRIWPDFRIRAGLHRTGATIKAEAARVAFAAAGQDIVWAVMDSGIQGDHPHFARWHTLEVAPLEHVSLLDGDDQPLTDECGHGTHVAGVIAGEWVPDVPPPRAGRGQPCQRPFVARVAYREGHEDEDLKYRPLSLERISGIAPRTKLVSYKVLDAGGDGEVSNLMAAIADVQERNGYGKLLQIHGVNISIGYPFDPEWFACGQSPVCIEVDRLVRSGVVVVVAAGNSGYGTIASKLLGPVSTSLALTINDPGNAELAITVGAAHRESPHTYGVSYFSSKGPTGDGRLKPDLVAPGERILSCAAGQKRQTMRDKGADADYAEDSGTSMATPHVSGAIAAFLSVQREYIGRPDAVKRILMDTATDLGRHRDFQGKGMVDVMRAIQSV</sequence>
<evidence type="ECO:0000256" key="4">
    <source>
        <dbReference type="ARBA" id="ARBA00022825"/>
    </source>
</evidence>
<comment type="caution">
    <text evidence="8">The sequence shown here is derived from an EMBL/GenBank/DDBJ whole genome shotgun (WGS) entry which is preliminary data.</text>
</comment>
<dbReference type="PRINTS" id="PR00723">
    <property type="entry name" value="SUBTILISIN"/>
</dbReference>
<organism evidence="8 9">
    <name type="scientific">Deinococcus koreensis</name>
    <dbReference type="NCBI Taxonomy" id="2054903"/>
    <lineage>
        <taxon>Bacteria</taxon>
        <taxon>Thermotogati</taxon>
        <taxon>Deinococcota</taxon>
        <taxon>Deinococci</taxon>
        <taxon>Deinococcales</taxon>
        <taxon>Deinococcaceae</taxon>
        <taxon>Deinococcus</taxon>
    </lineage>
</organism>
<proteinExistence type="inferred from homology"/>
<dbReference type="PROSITE" id="PS51892">
    <property type="entry name" value="SUBTILASE"/>
    <property type="match status" value="1"/>
</dbReference>
<evidence type="ECO:0000313" key="9">
    <source>
        <dbReference type="Proteomes" id="UP000236379"/>
    </source>
</evidence>
<reference evidence="8 9" key="1">
    <citation type="submission" date="2018-01" db="EMBL/GenBank/DDBJ databases">
        <title>Deinococcus koreensis sp. nov., a radiation-resistant bacterium isolated from river water.</title>
        <authorList>
            <person name="Choi A."/>
        </authorList>
    </citation>
    <scope>NUCLEOTIDE SEQUENCE [LARGE SCALE GENOMIC DNA]</scope>
    <source>
        <strain evidence="8 9">SJW1-2</strain>
    </source>
</reference>
<keyword evidence="2 5" id="KW-0645">Protease</keyword>
<evidence type="ECO:0000313" key="8">
    <source>
        <dbReference type="EMBL" id="PNY80950.1"/>
    </source>
</evidence>
<name>A0A2K3UWP5_9DEIO</name>
<dbReference type="GO" id="GO:0004252">
    <property type="term" value="F:serine-type endopeptidase activity"/>
    <property type="evidence" value="ECO:0007669"/>
    <property type="project" value="UniProtKB-UniRule"/>
</dbReference>
<dbReference type="InterPro" id="IPR023828">
    <property type="entry name" value="Peptidase_S8_Ser-AS"/>
</dbReference>
<evidence type="ECO:0000259" key="7">
    <source>
        <dbReference type="Pfam" id="PF00082"/>
    </source>
</evidence>
<dbReference type="AlphaFoldDB" id="A0A2K3UWP5"/>
<evidence type="ECO:0000256" key="2">
    <source>
        <dbReference type="ARBA" id="ARBA00022670"/>
    </source>
</evidence>
<dbReference type="GO" id="GO:0006508">
    <property type="term" value="P:proteolysis"/>
    <property type="evidence" value="ECO:0007669"/>
    <property type="project" value="UniProtKB-KW"/>
</dbReference>
<dbReference type="InterPro" id="IPR015500">
    <property type="entry name" value="Peptidase_S8_subtilisin-rel"/>
</dbReference>
<dbReference type="InterPro" id="IPR022398">
    <property type="entry name" value="Peptidase_S8_His-AS"/>
</dbReference>
<dbReference type="Gene3D" id="3.40.50.200">
    <property type="entry name" value="Peptidase S8/S53 domain"/>
    <property type="match status" value="1"/>
</dbReference>
<gene>
    <name evidence="8" type="ORF">CVO96_05800</name>
</gene>
<evidence type="ECO:0000256" key="1">
    <source>
        <dbReference type="ARBA" id="ARBA00011073"/>
    </source>
</evidence>
<dbReference type="EMBL" id="PPPD01000001">
    <property type="protein sequence ID" value="PNY80950.1"/>
    <property type="molecule type" value="Genomic_DNA"/>
</dbReference>
<dbReference type="PROSITE" id="PS00137">
    <property type="entry name" value="SUBTILASE_HIS"/>
    <property type="match status" value="1"/>
</dbReference>
<feature type="active site" description="Charge relay system" evidence="5">
    <location>
        <position position="261"/>
    </location>
</feature>
<feature type="region of interest" description="Disordered" evidence="6">
    <location>
        <begin position="50"/>
        <end position="109"/>
    </location>
</feature>
<dbReference type="PANTHER" id="PTHR43806:SF11">
    <property type="entry name" value="CEREVISIN-RELATED"/>
    <property type="match status" value="1"/>
</dbReference>
<keyword evidence="3 5" id="KW-0378">Hydrolase</keyword>
<keyword evidence="4 5" id="KW-0720">Serine protease</keyword>
<dbReference type="CDD" id="cd07487">
    <property type="entry name" value="Peptidases_S8_1"/>
    <property type="match status" value="1"/>
</dbReference>
<dbReference type="OrthoDB" id="9798386at2"/>
<dbReference type="RefSeq" id="WP_103311342.1">
    <property type="nucleotide sequence ID" value="NZ_PPPD01000001.1"/>
</dbReference>
<keyword evidence="9" id="KW-1185">Reference proteome</keyword>
<dbReference type="InterPro" id="IPR050131">
    <property type="entry name" value="Peptidase_S8_subtilisin-like"/>
</dbReference>
<protein>
    <submittedName>
        <fullName evidence="8">Peptidase S8/S53 subtilisin kexin sedolisin</fullName>
    </submittedName>
</protein>
<comment type="similarity">
    <text evidence="1 5">Belongs to the peptidase S8 family.</text>
</comment>
<evidence type="ECO:0000256" key="3">
    <source>
        <dbReference type="ARBA" id="ARBA00022801"/>
    </source>
</evidence>
<feature type="domain" description="Peptidase S8/S53" evidence="7">
    <location>
        <begin position="252"/>
        <end position="589"/>
    </location>
</feature>